<evidence type="ECO:0000256" key="1">
    <source>
        <dbReference type="SAM" id="Phobius"/>
    </source>
</evidence>
<keyword evidence="1" id="KW-0812">Transmembrane</keyword>
<sequence>MNENKKEYSFSPLSIGLGITAIVVVLFTLWD</sequence>
<organism evidence="2 3">
    <name type="scientific">Terribacillus halophilus</name>
    <dbReference type="NCBI Taxonomy" id="361279"/>
    <lineage>
        <taxon>Bacteria</taxon>
        <taxon>Bacillati</taxon>
        <taxon>Bacillota</taxon>
        <taxon>Bacilli</taxon>
        <taxon>Bacillales</taxon>
        <taxon>Bacillaceae</taxon>
        <taxon>Terribacillus</taxon>
    </lineage>
</organism>
<proteinExistence type="predicted"/>
<dbReference type="Proteomes" id="UP000198666">
    <property type="component" value="Unassembled WGS sequence"/>
</dbReference>
<evidence type="ECO:0000313" key="2">
    <source>
        <dbReference type="EMBL" id="SDC58427.1"/>
    </source>
</evidence>
<feature type="transmembrane region" description="Helical" evidence="1">
    <location>
        <begin position="12"/>
        <end position="30"/>
    </location>
</feature>
<dbReference type="STRING" id="361279.SAMN05421663_10350"/>
<keyword evidence="1" id="KW-1133">Transmembrane helix</keyword>
<name>A0A1G6MT84_9BACI</name>
<dbReference type="AlphaFoldDB" id="A0A1G6MT84"/>
<accession>A0A1G6MT84</accession>
<evidence type="ECO:0000313" key="3">
    <source>
        <dbReference type="Proteomes" id="UP000198666"/>
    </source>
</evidence>
<dbReference type="EMBL" id="FMZB01000003">
    <property type="protein sequence ID" value="SDC58427.1"/>
    <property type="molecule type" value="Genomic_DNA"/>
</dbReference>
<reference evidence="3" key="1">
    <citation type="submission" date="2016-10" db="EMBL/GenBank/DDBJ databases">
        <authorList>
            <person name="Varghese N."/>
            <person name="Submissions S."/>
        </authorList>
    </citation>
    <scope>NUCLEOTIDE SEQUENCE [LARGE SCALE GENOMIC DNA]</scope>
    <source>
        <strain evidence="3">DSM 21620</strain>
    </source>
</reference>
<keyword evidence="3" id="KW-1185">Reference proteome</keyword>
<protein>
    <submittedName>
        <fullName evidence="2">Uncharacterized protein</fullName>
    </submittedName>
</protein>
<gene>
    <name evidence="2" type="ORF">SAMN05421663_10350</name>
</gene>
<keyword evidence="1" id="KW-0472">Membrane</keyword>